<reference evidence="2 3" key="1">
    <citation type="journal article" date="2016" name="Mol. Biol. Evol.">
        <title>Comparative Genomics of Early-Diverging Mushroom-Forming Fungi Provides Insights into the Origins of Lignocellulose Decay Capabilities.</title>
        <authorList>
            <person name="Nagy L.G."/>
            <person name="Riley R."/>
            <person name="Tritt A."/>
            <person name="Adam C."/>
            <person name="Daum C."/>
            <person name="Floudas D."/>
            <person name="Sun H."/>
            <person name="Yadav J.S."/>
            <person name="Pangilinan J."/>
            <person name="Larsson K.H."/>
            <person name="Matsuura K."/>
            <person name="Barry K."/>
            <person name="Labutti K."/>
            <person name="Kuo R."/>
            <person name="Ohm R.A."/>
            <person name="Bhattacharya S.S."/>
            <person name="Shirouzu T."/>
            <person name="Yoshinaga Y."/>
            <person name="Martin F.M."/>
            <person name="Grigoriev I.V."/>
            <person name="Hibbett D.S."/>
        </authorList>
    </citation>
    <scope>NUCLEOTIDE SEQUENCE [LARGE SCALE GENOMIC DNA]</scope>
    <source>
        <strain evidence="2 3">93-53</strain>
    </source>
</reference>
<evidence type="ECO:0000256" key="1">
    <source>
        <dbReference type="SAM" id="Phobius"/>
    </source>
</evidence>
<keyword evidence="1" id="KW-0472">Membrane</keyword>
<keyword evidence="3" id="KW-1185">Reference proteome</keyword>
<organism evidence="2 3">
    <name type="scientific">Laetiporus sulphureus 93-53</name>
    <dbReference type="NCBI Taxonomy" id="1314785"/>
    <lineage>
        <taxon>Eukaryota</taxon>
        <taxon>Fungi</taxon>
        <taxon>Dikarya</taxon>
        <taxon>Basidiomycota</taxon>
        <taxon>Agaricomycotina</taxon>
        <taxon>Agaricomycetes</taxon>
        <taxon>Polyporales</taxon>
        <taxon>Laetiporus</taxon>
    </lineage>
</organism>
<evidence type="ECO:0000313" key="2">
    <source>
        <dbReference type="EMBL" id="KZT06638.1"/>
    </source>
</evidence>
<dbReference type="EMBL" id="KV427623">
    <property type="protein sequence ID" value="KZT06638.1"/>
    <property type="molecule type" value="Genomic_DNA"/>
</dbReference>
<proteinExistence type="predicted"/>
<keyword evidence="1" id="KW-0812">Transmembrane</keyword>
<feature type="transmembrane region" description="Helical" evidence="1">
    <location>
        <begin position="41"/>
        <end position="65"/>
    </location>
</feature>
<evidence type="ECO:0000313" key="3">
    <source>
        <dbReference type="Proteomes" id="UP000076871"/>
    </source>
</evidence>
<sequence>MSPADPFFQPFRFIATDVVDVPSGPAFLRQLGSYPGTRVPSRVVCAAGGVMLFMMVVTCWLVWVLRNKDAKTPTICDALGASIIFERAFRAAISWTAITSIASPEAEKATASKSEKTLSQTTLNDNDCIAPPHPVKFDIPWPQFPLAETFGEDIVITSTPQAKLHSARGGCDVHVRCVRPKWSARLESCTTDSVSASLLSQDKTAASH</sequence>
<dbReference type="GeneID" id="63824071"/>
<gene>
    <name evidence="2" type="ORF">LAESUDRAFT_714093</name>
</gene>
<dbReference type="InParanoid" id="A0A165EB39"/>
<accession>A0A165EB39</accession>
<keyword evidence="1" id="KW-1133">Transmembrane helix</keyword>
<dbReference type="AlphaFoldDB" id="A0A165EB39"/>
<protein>
    <submittedName>
        <fullName evidence="2">Uncharacterized protein</fullName>
    </submittedName>
</protein>
<dbReference type="RefSeq" id="XP_040764378.1">
    <property type="nucleotide sequence ID" value="XM_040907042.1"/>
</dbReference>
<name>A0A165EB39_9APHY</name>
<dbReference type="Proteomes" id="UP000076871">
    <property type="component" value="Unassembled WGS sequence"/>
</dbReference>